<dbReference type="Proteomes" id="UP000054729">
    <property type="component" value="Unassembled WGS sequence"/>
</dbReference>
<dbReference type="EMBL" id="LNZB01000051">
    <property type="protein sequence ID" value="KTD76536.1"/>
    <property type="molecule type" value="Genomic_DNA"/>
</dbReference>
<gene>
    <name evidence="1" type="ORF">Lwal_2258</name>
</gene>
<proteinExistence type="predicted"/>
<dbReference type="AlphaFoldDB" id="A0A0W1A5L7"/>
<accession>A0A0W1A5L7</accession>
<sequence>MKHKLDYKVRYQLDDLQLVMEATSSNAKDFTALREPLELFLEEVEMTNTGTDPAGVRPQTSPLIARCMLNKQSFDRSKFITKI</sequence>
<keyword evidence="2" id="KW-1185">Reference proteome</keyword>
<name>A0A0W1A5L7_9GAMM</name>
<evidence type="ECO:0000313" key="1">
    <source>
        <dbReference type="EMBL" id="KTD76536.1"/>
    </source>
</evidence>
<reference evidence="1 2" key="1">
    <citation type="submission" date="2015-11" db="EMBL/GenBank/DDBJ databases">
        <title>Genomic analysis of 38 Legionella species identifies large and diverse effector repertoires.</title>
        <authorList>
            <person name="Burstein D."/>
            <person name="Amaro F."/>
            <person name="Zusman T."/>
            <person name="Lifshitz Z."/>
            <person name="Cohen O."/>
            <person name="Gilbert J.A."/>
            <person name="Pupko T."/>
            <person name="Shuman H.A."/>
            <person name="Segal G."/>
        </authorList>
    </citation>
    <scope>NUCLEOTIDE SEQUENCE [LARGE SCALE GENOMIC DNA]</scope>
    <source>
        <strain evidence="1 2">ATCC 51914</strain>
    </source>
</reference>
<evidence type="ECO:0000313" key="2">
    <source>
        <dbReference type="Proteomes" id="UP000054729"/>
    </source>
</evidence>
<protein>
    <submittedName>
        <fullName evidence="1">Uncharacterized protein</fullName>
    </submittedName>
</protein>
<organism evidence="1 2">
    <name type="scientific">Legionella waltersii</name>
    <dbReference type="NCBI Taxonomy" id="66969"/>
    <lineage>
        <taxon>Bacteria</taxon>
        <taxon>Pseudomonadati</taxon>
        <taxon>Pseudomonadota</taxon>
        <taxon>Gammaproteobacteria</taxon>
        <taxon>Legionellales</taxon>
        <taxon>Legionellaceae</taxon>
        <taxon>Legionella</taxon>
    </lineage>
</organism>
<comment type="caution">
    <text evidence="1">The sequence shown here is derived from an EMBL/GenBank/DDBJ whole genome shotgun (WGS) entry which is preliminary data.</text>
</comment>